<sequence length="223" mass="25703">MFINFIKTFIIVEMSKVQLCPLVPCNFAMFCGMIYIIVIMVGTFYFSSIISSQQQSYTHLQRKNTLVYYGVNRRLSIDPTEDVKEKHYHVTEGHPQKQMTKIGNSSWLIPLCYVQWLLPLLPFCDKHRQQDHSLLMQPTKSTNKMQSKNNTSIGSDQKDFVTNQFITRSKGKYNVIDLPFSKLVPLVYISTAFIFGVGFIIILVFSLCVCVRSWSTNCNSIII</sequence>
<dbReference type="EMBL" id="OU899036">
    <property type="protein sequence ID" value="CAH1732407.1"/>
    <property type="molecule type" value="Genomic_DNA"/>
</dbReference>
<feature type="transmembrane region" description="Helical" evidence="1">
    <location>
        <begin position="186"/>
        <end position="207"/>
    </location>
</feature>
<dbReference type="Proteomes" id="UP001154329">
    <property type="component" value="Chromosome 3"/>
</dbReference>
<evidence type="ECO:0000313" key="2">
    <source>
        <dbReference type="EMBL" id="CAH1732407.1"/>
    </source>
</evidence>
<reference evidence="2" key="2">
    <citation type="submission" date="2022-10" db="EMBL/GenBank/DDBJ databases">
        <authorList>
            <consortium name="ENA_rothamsted_submissions"/>
            <consortium name="culmorum"/>
            <person name="King R."/>
        </authorList>
    </citation>
    <scope>NUCLEOTIDE SEQUENCE</scope>
</reference>
<dbReference type="AlphaFoldDB" id="A0A9P0J9B5"/>
<gene>
    <name evidence="2" type="ORF">APHIGO_LOCUS8902</name>
</gene>
<evidence type="ECO:0000256" key="1">
    <source>
        <dbReference type="SAM" id="Phobius"/>
    </source>
</evidence>
<keyword evidence="1" id="KW-0812">Transmembrane</keyword>
<organism evidence="2 3">
    <name type="scientific">Aphis gossypii</name>
    <name type="common">Cotton aphid</name>
    <dbReference type="NCBI Taxonomy" id="80765"/>
    <lineage>
        <taxon>Eukaryota</taxon>
        <taxon>Metazoa</taxon>
        <taxon>Ecdysozoa</taxon>
        <taxon>Arthropoda</taxon>
        <taxon>Hexapoda</taxon>
        <taxon>Insecta</taxon>
        <taxon>Pterygota</taxon>
        <taxon>Neoptera</taxon>
        <taxon>Paraneoptera</taxon>
        <taxon>Hemiptera</taxon>
        <taxon>Sternorrhyncha</taxon>
        <taxon>Aphidomorpha</taxon>
        <taxon>Aphidoidea</taxon>
        <taxon>Aphididae</taxon>
        <taxon>Aphidini</taxon>
        <taxon>Aphis</taxon>
        <taxon>Aphis</taxon>
    </lineage>
</organism>
<evidence type="ECO:0000313" key="3">
    <source>
        <dbReference type="Proteomes" id="UP001154329"/>
    </source>
</evidence>
<keyword evidence="1" id="KW-0472">Membrane</keyword>
<keyword evidence="1" id="KW-1133">Transmembrane helix</keyword>
<proteinExistence type="predicted"/>
<accession>A0A9P0J9B5</accession>
<keyword evidence="3" id="KW-1185">Reference proteome</keyword>
<name>A0A9P0J9B5_APHGO</name>
<reference evidence="2" key="1">
    <citation type="submission" date="2022-02" db="EMBL/GenBank/DDBJ databases">
        <authorList>
            <person name="King R."/>
        </authorList>
    </citation>
    <scope>NUCLEOTIDE SEQUENCE</scope>
</reference>
<protein>
    <submittedName>
        <fullName evidence="2">Uncharacterized protein</fullName>
    </submittedName>
</protein>
<feature type="transmembrane region" description="Helical" evidence="1">
    <location>
        <begin position="27"/>
        <end position="46"/>
    </location>
</feature>